<sequence length="169" mass="18585">MNVLALIRRSRAGLLAASAGVIAALLAAIVLTAMTWVERGQDSARWVRHTLDADRQLVELLSNLQDAETGQRGYLLTGQGTYLAPYEHARSQALRSLDQIEQQIADNPGQRERLARLRPLVMSKLTELSTTIALQHDGQSDAARQIVLTDRGKQVMDSARATIAEMRGE</sequence>
<dbReference type="Proteomes" id="UP000321058">
    <property type="component" value="Unassembled WGS sequence"/>
</dbReference>
<keyword evidence="1" id="KW-1133">Transmembrane helix</keyword>
<name>A0A512NSX2_9HYPH</name>
<feature type="transmembrane region" description="Helical" evidence="1">
    <location>
        <begin position="12"/>
        <end position="37"/>
    </location>
</feature>
<evidence type="ECO:0000313" key="3">
    <source>
        <dbReference type="EMBL" id="GEP62053.1"/>
    </source>
</evidence>
<dbReference type="EMBL" id="BKAJ01000296">
    <property type="protein sequence ID" value="GEP62053.1"/>
    <property type="molecule type" value="Genomic_DNA"/>
</dbReference>
<evidence type="ECO:0000313" key="4">
    <source>
        <dbReference type="Proteomes" id="UP000321058"/>
    </source>
</evidence>
<keyword evidence="4" id="KW-1185">Reference proteome</keyword>
<accession>A0A512NSX2</accession>
<proteinExistence type="predicted"/>
<dbReference type="AlphaFoldDB" id="A0A512NSX2"/>
<dbReference type="RefSeq" id="WP_218037671.1">
    <property type="nucleotide sequence ID" value="NZ_BKAJ01000296.1"/>
</dbReference>
<protein>
    <recommendedName>
        <fullName evidence="2">CHASE3 domain-containing protein</fullName>
    </recommendedName>
</protein>
<gene>
    <name evidence="3" type="ORF">RSO01_92190</name>
</gene>
<keyword evidence="1" id="KW-0472">Membrane</keyword>
<dbReference type="Pfam" id="PF05227">
    <property type="entry name" value="CHASE3"/>
    <property type="match status" value="1"/>
</dbReference>
<organism evidence="3 4">
    <name type="scientific">Reyranella soli</name>
    <dbReference type="NCBI Taxonomy" id="1230389"/>
    <lineage>
        <taxon>Bacteria</taxon>
        <taxon>Pseudomonadati</taxon>
        <taxon>Pseudomonadota</taxon>
        <taxon>Alphaproteobacteria</taxon>
        <taxon>Hyphomicrobiales</taxon>
        <taxon>Reyranellaceae</taxon>
        <taxon>Reyranella</taxon>
    </lineage>
</organism>
<evidence type="ECO:0000259" key="2">
    <source>
        <dbReference type="Pfam" id="PF05227"/>
    </source>
</evidence>
<reference evidence="3 4" key="1">
    <citation type="submission" date="2019-07" db="EMBL/GenBank/DDBJ databases">
        <title>Whole genome shotgun sequence of Reyranella soli NBRC 108950.</title>
        <authorList>
            <person name="Hosoyama A."/>
            <person name="Uohara A."/>
            <person name="Ohji S."/>
            <person name="Ichikawa N."/>
        </authorList>
    </citation>
    <scope>NUCLEOTIDE SEQUENCE [LARGE SCALE GENOMIC DNA]</scope>
    <source>
        <strain evidence="3 4">NBRC 108950</strain>
    </source>
</reference>
<dbReference type="InterPro" id="IPR007891">
    <property type="entry name" value="CHASE3"/>
</dbReference>
<comment type="caution">
    <text evidence="3">The sequence shown here is derived from an EMBL/GenBank/DDBJ whole genome shotgun (WGS) entry which is preliminary data.</text>
</comment>
<feature type="domain" description="CHASE3" evidence="2">
    <location>
        <begin position="44"/>
        <end position="168"/>
    </location>
</feature>
<evidence type="ECO:0000256" key="1">
    <source>
        <dbReference type="SAM" id="Phobius"/>
    </source>
</evidence>
<dbReference type="CDD" id="cd19410">
    <property type="entry name" value="HK9-like_sensor"/>
    <property type="match status" value="1"/>
</dbReference>
<keyword evidence="1" id="KW-0812">Transmembrane</keyword>